<name>A0A6A4IPJ2_9AGAR</name>
<organism evidence="1 2">
    <name type="scientific">Gymnopus androsaceus JB14</name>
    <dbReference type="NCBI Taxonomy" id="1447944"/>
    <lineage>
        <taxon>Eukaryota</taxon>
        <taxon>Fungi</taxon>
        <taxon>Dikarya</taxon>
        <taxon>Basidiomycota</taxon>
        <taxon>Agaricomycotina</taxon>
        <taxon>Agaricomycetes</taxon>
        <taxon>Agaricomycetidae</taxon>
        <taxon>Agaricales</taxon>
        <taxon>Marasmiineae</taxon>
        <taxon>Omphalotaceae</taxon>
        <taxon>Gymnopus</taxon>
    </lineage>
</organism>
<reference evidence="1" key="1">
    <citation type="journal article" date="2019" name="Environ. Microbiol.">
        <title>Fungal ecological strategies reflected in gene transcription - a case study of two litter decomposers.</title>
        <authorList>
            <person name="Barbi F."/>
            <person name="Kohler A."/>
            <person name="Barry K."/>
            <person name="Baskaran P."/>
            <person name="Daum C."/>
            <person name="Fauchery L."/>
            <person name="Ihrmark K."/>
            <person name="Kuo A."/>
            <person name="LaButti K."/>
            <person name="Lipzen A."/>
            <person name="Morin E."/>
            <person name="Grigoriev I.V."/>
            <person name="Henrissat B."/>
            <person name="Lindahl B."/>
            <person name="Martin F."/>
        </authorList>
    </citation>
    <scope>NUCLEOTIDE SEQUENCE</scope>
    <source>
        <strain evidence="1">JB14</strain>
    </source>
</reference>
<protein>
    <submittedName>
        <fullName evidence="1">Uncharacterized protein</fullName>
    </submittedName>
</protein>
<dbReference type="Proteomes" id="UP000799118">
    <property type="component" value="Unassembled WGS sequence"/>
</dbReference>
<evidence type="ECO:0000313" key="1">
    <source>
        <dbReference type="EMBL" id="KAE9411243.1"/>
    </source>
</evidence>
<accession>A0A6A4IPJ2</accession>
<dbReference type="OrthoDB" id="3344950at2759"/>
<gene>
    <name evidence="1" type="ORF">BT96DRAFT_930395</name>
</gene>
<evidence type="ECO:0000313" key="2">
    <source>
        <dbReference type="Proteomes" id="UP000799118"/>
    </source>
</evidence>
<proteinExistence type="predicted"/>
<dbReference type="AlphaFoldDB" id="A0A6A4IPJ2"/>
<keyword evidence="2" id="KW-1185">Reference proteome</keyword>
<dbReference type="EMBL" id="ML769383">
    <property type="protein sequence ID" value="KAE9411243.1"/>
    <property type="molecule type" value="Genomic_DNA"/>
</dbReference>
<sequence>MATSEEVVLNDPHHPKENSFQAFHHVIHDIKHNILHNRREWDKHEPRMWSRASGLTDHQLIDFTIEKDLVLVRSAPVSYGTIILGKIRIPAINDEEGEGFVHVRIHDPPNRGTEDVTFHSIWHDAGNPNADGQPTTWRAIQTKDRELTFFNE</sequence>